<comment type="caution">
    <text evidence="3">The sequence shown here is derived from an EMBL/GenBank/DDBJ whole genome shotgun (WGS) entry which is preliminary data.</text>
</comment>
<dbReference type="RefSeq" id="WP_393991250.1">
    <property type="nucleotide sequence ID" value="NZ_JBAFVH010000002.1"/>
</dbReference>
<gene>
    <name evidence="3" type="ORF">V5F32_03580</name>
</gene>
<keyword evidence="2" id="KW-0472">Membrane</keyword>
<evidence type="ECO:0000313" key="3">
    <source>
        <dbReference type="EMBL" id="MFG1371235.1"/>
    </source>
</evidence>
<feature type="compositionally biased region" description="Basic and acidic residues" evidence="1">
    <location>
        <begin position="8"/>
        <end position="20"/>
    </location>
</feature>
<proteinExistence type="predicted"/>
<dbReference type="Proteomes" id="UP001604002">
    <property type="component" value="Unassembled WGS sequence"/>
</dbReference>
<evidence type="ECO:0000256" key="2">
    <source>
        <dbReference type="SAM" id="Phobius"/>
    </source>
</evidence>
<reference evidence="3 4" key="1">
    <citation type="submission" date="2024-02" db="EMBL/GenBank/DDBJ databases">
        <title>Expansion and revision of Xanthobacter and proposal of Roseixanthobacter gen. nov.</title>
        <authorList>
            <person name="Soltysiak M.P.M."/>
            <person name="Jalihal A."/>
            <person name="Ory A."/>
            <person name="Chrisophersen C."/>
            <person name="Lee A.D."/>
            <person name="Boulton J."/>
            <person name="Springer M."/>
        </authorList>
    </citation>
    <scope>NUCLEOTIDE SEQUENCE [LARGE SCALE GENOMIC DNA]</scope>
    <source>
        <strain evidence="3 4">23A</strain>
    </source>
</reference>
<keyword evidence="4" id="KW-1185">Reference proteome</keyword>
<organism evidence="3 4">
    <name type="scientific">Xanthobacter oligotrophicus</name>
    <dbReference type="NCBI Taxonomy" id="2607286"/>
    <lineage>
        <taxon>Bacteria</taxon>
        <taxon>Pseudomonadati</taxon>
        <taxon>Pseudomonadota</taxon>
        <taxon>Alphaproteobacteria</taxon>
        <taxon>Hyphomicrobiales</taxon>
        <taxon>Xanthobacteraceae</taxon>
        <taxon>Xanthobacter</taxon>
    </lineage>
</organism>
<feature type="transmembrane region" description="Helical" evidence="2">
    <location>
        <begin position="41"/>
        <end position="60"/>
    </location>
</feature>
<feature type="region of interest" description="Disordered" evidence="1">
    <location>
        <begin position="1"/>
        <end position="31"/>
    </location>
</feature>
<accession>A0ABW6ZR95</accession>
<dbReference type="EMBL" id="JBAFVH010000002">
    <property type="protein sequence ID" value="MFG1371235.1"/>
    <property type="molecule type" value="Genomic_DNA"/>
</dbReference>
<evidence type="ECO:0000256" key="1">
    <source>
        <dbReference type="SAM" id="MobiDB-lite"/>
    </source>
</evidence>
<name>A0ABW6ZR95_9HYPH</name>
<protein>
    <submittedName>
        <fullName evidence="3">Uncharacterized protein</fullName>
    </submittedName>
</protein>
<keyword evidence="2" id="KW-0812">Transmembrane</keyword>
<sequence length="64" mass="6697">MQNPTGTEEERGFRDPDAHTPDGAPMKSGVQARQGVISGRILTVLTVGLILVVLALTISYCSAG</sequence>
<evidence type="ECO:0000313" key="4">
    <source>
        <dbReference type="Proteomes" id="UP001604002"/>
    </source>
</evidence>
<keyword evidence="2" id="KW-1133">Transmembrane helix</keyword>